<dbReference type="EMBL" id="HBJA01033501">
    <property type="protein sequence ID" value="CAE0800128.1"/>
    <property type="molecule type" value="Transcribed_RNA"/>
</dbReference>
<sequence length="99" mass="11009">MICSTLDDPNSMLYLELDFYMPTIIECLKQATSTTTAIGPLPHGPGTTRMRVLFMFCCVPSLLFPLVQTEVAAGMQPPVLTPTPDYLPSYLVDPHWQMS</sequence>
<organism evidence="1">
    <name type="scientific">Eutreptiella gymnastica</name>
    <dbReference type="NCBI Taxonomy" id="73025"/>
    <lineage>
        <taxon>Eukaryota</taxon>
        <taxon>Discoba</taxon>
        <taxon>Euglenozoa</taxon>
        <taxon>Euglenida</taxon>
        <taxon>Spirocuta</taxon>
        <taxon>Euglenophyceae</taxon>
        <taxon>Eutreptiales</taxon>
        <taxon>Eutreptiaceae</taxon>
        <taxon>Eutreptiella</taxon>
    </lineage>
</organism>
<gene>
    <name evidence="1" type="ORF">EGYM00163_LOCUS11249</name>
</gene>
<accession>A0A7S4FKZ9</accession>
<proteinExistence type="predicted"/>
<reference evidence="1" key="1">
    <citation type="submission" date="2021-01" db="EMBL/GenBank/DDBJ databases">
        <authorList>
            <person name="Corre E."/>
            <person name="Pelletier E."/>
            <person name="Niang G."/>
            <person name="Scheremetjew M."/>
            <person name="Finn R."/>
            <person name="Kale V."/>
            <person name="Holt S."/>
            <person name="Cochrane G."/>
            <person name="Meng A."/>
            <person name="Brown T."/>
            <person name="Cohen L."/>
        </authorList>
    </citation>
    <scope>NUCLEOTIDE SEQUENCE</scope>
    <source>
        <strain evidence="1">CCMP1594</strain>
    </source>
</reference>
<evidence type="ECO:0000313" key="1">
    <source>
        <dbReference type="EMBL" id="CAE0800128.1"/>
    </source>
</evidence>
<name>A0A7S4FKZ9_9EUGL</name>
<protein>
    <submittedName>
        <fullName evidence="1">Uncharacterized protein</fullName>
    </submittedName>
</protein>
<dbReference type="AlphaFoldDB" id="A0A7S4FKZ9"/>